<comment type="function">
    <text evidence="11">The beta subunit is responsible for the synthesis of L-tryptophan from indole and L-serine.</text>
</comment>
<dbReference type="Pfam" id="PF00291">
    <property type="entry name" value="PALP"/>
    <property type="match status" value="1"/>
</dbReference>
<feature type="domain" description="Tryptophan synthase beta chain-like PALP" evidence="12">
    <location>
        <begin position="61"/>
        <end position="385"/>
    </location>
</feature>
<keyword evidence="6 11" id="KW-0822">Tryptophan biosynthesis</keyword>
<dbReference type="NCBIfam" id="TIGR00263">
    <property type="entry name" value="trpB"/>
    <property type="match status" value="1"/>
</dbReference>
<comment type="cofactor">
    <cofactor evidence="1 11">
        <name>pyridoxal 5'-phosphate</name>
        <dbReference type="ChEBI" id="CHEBI:597326"/>
    </cofactor>
</comment>
<dbReference type="EC" id="4.2.1.20" evidence="11"/>
<reference evidence="13 14" key="1">
    <citation type="submission" date="2017-02" db="EMBL/GenBank/DDBJ databases">
        <title>Arcobacter lacus sp. nov., a new species isolated from reclaimed water.</title>
        <authorList>
            <person name="Figueras M.J."/>
            <person name="Perez-Cataluna A."/>
            <person name="Salas-Masso N."/>
        </authorList>
    </citation>
    <scope>NUCLEOTIDE SEQUENCE [LARGE SCALE GENOMIC DNA]</scope>
    <source>
        <strain evidence="13 14">RW43-9</strain>
    </source>
</reference>
<evidence type="ECO:0000259" key="12">
    <source>
        <dbReference type="Pfam" id="PF00291"/>
    </source>
</evidence>
<evidence type="ECO:0000313" key="14">
    <source>
        <dbReference type="Proteomes" id="UP000251311"/>
    </source>
</evidence>
<evidence type="ECO:0000256" key="2">
    <source>
        <dbReference type="ARBA" id="ARBA00004733"/>
    </source>
</evidence>
<keyword evidence="14" id="KW-1185">Reference proteome</keyword>
<evidence type="ECO:0000256" key="6">
    <source>
        <dbReference type="ARBA" id="ARBA00022822"/>
    </source>
</evidence>
<dbReference type="RefSeq" id="WP_108528241.1">
    <property type="nucleotide sequence ID" value="NZ_MUXF01000019.1"/>
</dbReference>
<dbReference type="CDD" id="cd06446">
    <property type="entry name" value="Trp-synth_B"/>
    <property type="match status" value="1"/>
</dbReference>
<sequence>MNKSYLESMPDANGFFGKFGGSFIPPELEKPFEEIKKAYEELKNSPKFIEELKYVRKHYQGRPTPISFAKNLTNYCGGAKIYLKREDLNHTGAHKLNHCMAEVILAKHLGKKKVIAETGAGQHGVALATAAAYFGLECEIHMGEVDIAKEHPNVVRMKILGAKVVPATHGLKTLKEAVDSAFEAYLADTQNSIYCIGSVVGPHPFPMMVRDFQSVIGFEAREQFLEHEGKLPDAVAACVGGGSNAMGIFSGFIDDKQVELYGVEPMGKGDKIGEHSASLTYGEEGIMHGFNSIMLKDKDGNPAPVYSIGSGIDYPSVGPEHAYLKETGRSKVGLCDDNEAVDAFYKLSQLEGIIPALESAHAVGFAMKLAKTLDKEKTILVSLSGRGDKDIDFVINNYPIPNSKF</sequence>
<evidence type="ECO:0000313" key="13">
    <source>
        <dbReference type="EMBL" id="PUE64537.1"/>
    </source>
</evidence>
<comment type="pathway">
    <text evidence="2 11">Amino-acid biosynthesis; L-tryptophan biosynthesis; L-tryptophan from chorismate: step 5/5.</text>
</comment>
<evidence type="ECO:0000256" key="7">
    <source>
        <dbReference type="ARBA" id="ARBA00022898"/>
    </source>
</evidence>
<comment type="similarity">
    <text evidence="3 11">Belongs to the TrpB family.</text>
</comment>
<evidence type="ECO:0000256" key="10">
    <source>
        <dbReference type="ARBA" id="ARBA00049047"/>
    </source>
</evidence>
<keyword evidence="8 11" id="KW-0057">Aromatic amino acid biosynthesis</keyword>
<evidence type="ECO:0000256" key="5">
    <source>
        <dbReference type="ARBA" id="ARBA00022605"/>
    </source>
</evidence>
<feature type="modified residue" description="N6-(pyridoxal phosphate)lysine" evidence="11">
    <location>
        <position position="95"/>
    </location>
</feature>
<accession>A0ABX5JE81</accession>
<dbReference type="SUPFAM" id="SSF53686">
    <property type="entry name" value="Tryptophan synthase beta subunit-like PLP-dependent enzymes"/>
    <property type="match status" value="1"/>
</dbReference>
<evidence type="ECO:0000256" key="9">
    <source>
        <dbReference type="ARBA" id="ARBA00023239"/>
    </source>
</evidence>
<evidence type="ECO:0000256" key="1">
    <source>
        <dbReference type="ARBA" id="ARBA00001933"/>
    </source>
</evidence>
<dbReference type="Proteomes" id="UP000251311">
    <property type="component" value="Unassembled WGS sequence"/>
</dbReference>
<dbReference type="InterPro" id="IPR001926">
    <property type="entry name" value="TrpB-like_PALP"/>
</dbReference>
<evidence type="ECO:0000256" key="11">
    <source>
        <dbReference type="HAMAP-Rule" id="MF_00133"/>
    </source>
</evidence>
<organism evidence="13 14">
    <name type="scientific">Arcobacter lacus</name>
    <dbReference type="NCBI Taxonomy" id="1912876"/>
    <lineage>
        <taxon>Bacteria</taxon>
        <taxon>Pseudomonadati</taxon>
        <taxon>Campylobacterota</taxon>
        <taxon>Epsilonproteobacteria</taxon>
        <taxon>Campylobacterales</taxon>
        <taxon>Arcobacteraceae</taxon>
        <taxon>Arcobacter</taxon>
    </lineage>
</organism>
<dbReference type="PANTHER" id="PTHR48077">
    <property type="entry name" value="TRYPTOPHAN SYNTHASE-RELATED"/>
    <property type="match status" value="1"/>
</dbReference>
<comment type="subunit">
    <text evidence="4 11">Tetramer of two alpha and two beta chains.</text>
</comment>
<dbReference type="HAMAP" id="MF_00133">
    <property type="entry name" value="Trp_synth_beta"/>
    <property type="match status" value="1"/>
</dbReference>
<comment type="caution">
    <text evidence="13">The sequence shown here is derived from an EMBL/GenBank/DDBJ whole genome shotgun (WGS) entry which is preliminary data.</text>
</comment>
<dbReference type="Gene3D" id="3.40.50.1100">
    <property type="match status" value="2"/>
</dbReference>
<protein>
    <recommendedName>
        <fullName evidence="11">Tryptophan synthase beta chain</fullName>
        <ecNumber evidence="11">4.2.1.20</ecNumber>
    </recommendedName>
</protein>
<dbReference type="InterPro" id="IPR006653">
    <property type="entry name" value="Trp_synth_b_CS"/>
</dbReference>
<evidence type="ECO:0000256" key="3">
    <source>
        <dbReference type="ARBA" id="ARBA00009982"/>
    </source>
</evidence>
<proteinExistence type="inferred from homology"/>
<dbReference type="PIRSF" id="PIRSF001413">
    <property type="entry name" value="Trp_syn_beta"/>
    <property type="match status" value="1"/>
</dbReference>
<keyword evidence="7 11" id="KW-0663">Pyridoxal phosphate</keyword>
<dbReference type="InterPro" id="IPR023026">
    <property type="entry name" value="Trp_synth_beta/beta-like"/>
</dbReference>
<evidence type="ECO:0000256" key="4">
    <source>
        <dbReference type="ARBA" id="ARBA00011270"/>
    </source>
</evidence>
<gene>
    <name evidence="11" type="primary">trpB</name>
    <name evidence="13" type="ORF">B0175_08935</name>
</gene>
<dbReference type="PROSITE" id="PS00168">
    <property type="entry name" value="TRP_SYNTHASE_BETA"/>
    <property type="match status" value="1"/>
</dbReference>
<dbReference type="EMBL" id="MUXF01000019">
    <property type="protein sequence ID" value="PUE64537.1"/>
    <property type="molecule type" value="Genomic_DNA"/>
</dbReference>
<evidence type="ECO:0000256" key="8">
    <source>
        <dbReference type="ARBA" id="ARBA00023141"/>
    </source>
</evidence>
<keyword evidence="9 11" id="KW-0456">Lyase</keyword>
<comment type="catalytic activity">
    <reaction evidence="10 11">
        <text>(1S,2R)-1-C-(indol-3-yl)glycerol 3-phosphate + L-serine = D-glyceraldehyde 3-phosphate + L-tryptophan + H2O</text>
        <dbReference type="Rhea" id="RHEA:10532"/>
        <dbReference type="ChEBI" id="CHEBI:15377"/>
        <dbReference type="ChEBI" id="CHEBI:33384"/>
        <dbReference type="ChEBI" id="CHEBI:57912"/>
        <dbReference type="ChEBI" id="CHEBI:58866"/>
        <dbReference type="ChEBI" id="CHEBI:59776"/>
        <dbReference type="EC" id="4.2.1.20"/>
    </reaction>
</comment>
<dbReference type="InterPro" id="IPR006654">
    <property type="entry name" value="Trp_synth_beta"/>
</dbReference>
<keyword evidence="5 11" id="KW-0028">Amino-acid biosynthesis</keyword>
<dbReference type="PANTHER" id="PTHR48077:SF3">
    <property type="entry name" value="TRYPTOPHAN SYNTHASE"/>
    <property type="match status" value="1"/>
</dbReference>
<name>A0ABX5JE81_9BACT</name>
<dbReference type="InterPro" id="IPR036052">
    <property type="entry name" value="TrpB-like_PALP_sf"/>
</dbReference>